<feature type="coiled-coil region" evidence="1">
    <location>
        <begin position="391"/>
        <end position="418"/>
    </location>
</feature>
<evidence type="ECO:0000313" key="4">
    <source>
        <dbReference type="EMBL" id="MBO1520260.1"/>
    </source>
</evidence>
<keyword evidence="5" id="KW-1185">Reference proteome</keyword>
<evidence type="ECO:0000313" key="5">
    <source>
        <dbReference type="Proteomes" id="UP000664882"/>
    </source>
</evidence>
<feature type="compositionally biased region" description="Acidic residues" evidence="2">
    <location>
        <begin position="541"/>
        <end position="557"/>
    </location>
</feature>
<dbReference type="Gene3D" id="1.20.58.2200">
    <property type="match status" value="1"/>
</dbReference>
<comment type="caution">
    <text evidence="4">The sequence shown here is derived from an EMBL/GenBank/DDBJ whole genome shotgun (WGS) entry which is preliminary data.</text>
</comment>
<feature type="compositionally biased region" description="Low complexity" evidence="2">
    <location>
        <begin position="207"/>
        <end position="217"/>
    </location>
</feature>
<dbReference type="InterPro" id="IPR038440">
    <property type="entry name" value="FimV_C_sf"/>
</dbReference>
<feature type="compositionally biased region" description="Basic and acidic residues" evidence="2">
    <location>
        <begin position="59"/>
        <end position="68"/>
    </location>
</feature>
<feature type="region of interest" description="Disordered" evidence="2">
    <location>
        <begin position="500"/>
        <end position="608"/>
    </location>
</feature>
<feature type="region of interest" description="Disordered" evidence="2">
    <location>
        <begin position="173"/>
        <end position="287"/>
    </location>
</feature>
<feature type="region of interest" description="Disordered" evidence="2">
    <location>
        <begin position="739"/>
        <end position="759"/>
    </location>
</feature>
<reference evidence="4 5" key="1">
    <citation type="submission" date="2021-03" db="EMBL/GenBank/DDBJ databases">
        <title>Oceanisphaera sp. nov., isolated from the intestine.</title>
        <authorList>
            <person name="Zhao L.-H."/>
            <person name="Shi L.-F."/>
        </authorList>
    </citation>
    <scope>NUCLEOTIDE SEQUENCE [LARGE SCALE GENOMIC DNA]</scope>
    <source>
        <strain evidence="4 5">DM8</strain>
    </source>
</reference>
<dbReference type="EMBL" id="JAGDFX010000013">
    <property type="protein sequence ID" value="MBO1520260.1"/>
    <property type="molecule type" value="Genomic_DNA"/>
</dbReference>
<evidence type="ECO:0000256" key="3">
    <source>
        <dbReference type="SAM" id="Phobius"/>
    </source>
</evidence>
<feature type="compositionally biased region" description="Polar residues" evidence="2">
    <location>
        <begin position="70"/>
        <end position="94"/>
    </location>
</feature>
<accession>A0ABS3NJ03</accession>
<feature type="compositionally biased region" description="Basic and acidic residues" evidence="2">
    <location>
        <begin position="744"/>
        <end position="759"/>
    </location>
</feature>
<name>A0ABS3NJ03_9GAMM</name>
<dbReference type="InterPro" id="IPR020011">
    <property type="entry name" value="FimV_C"/>
</dbReference>
<protein>
    <recommendedName>
        <fullName evidence="6">LysM domain-containing protein</fullName>
    </recommendedName>
</protein>
<dbReference type="NCBIfam" id="TIGR03504">
    <property type="entry name" value="FimV_Cterm"/>
    <property type="match status" value="1"/>
</dbReference>
<dbReference type="NCBIfam" id="TIGR03505">
    <property type="entry name" value="FimV_core"/>
    <property type="match status" value="1"/>
</dbReference>
<evidence type="ECO:0008006" key="6">
    <source>
        <dbReference type="Google" id="ProtNLM"/>
    </source>
</evidence>
<proteinExistence type="predicted"/>
<feature type="compositionally biased region" description="Low complexity" evidence="2">
    <location>
        <begin position="572"/>
        <end position="590"/>
    </location>
</feature>
<sequence length="759" mass="82284">MNISRVIGRYSSSAQRQEKDIKNVIKRLRPYLGVGLALWLGCAGIAAAQDDFYIELRGPESSDSRRVDSPAQNTTQASGQNTPQTRQPSSTRTPVISPGRYGPIRSTDTLWAIAARNTTAPTTVQQTMVALYHLNSQAFVRGNINHLQRGAQLRLPTQTQATQRTAEEAEREFRQLSRQGARQVSRAATPKPATPKPAAPIAPPAEPSAEPATDEPAQPAEKVTPPAPRPQETTVVEPPKPAAKPVTPSAPMAATPPEVSNQGLSEPKAAPDTPKAPPSTPEQAENAAQNRLQLQLMDELREQVSMSNEQLTELANNNQALRQRLTQLTAEVEALKNTRSTSNSADATVPGSAKESKEGWLSDLLSNPINLALILILPALLLMALFTLWWRKRERKDLAEQEQELSESSAMLEEETNDFDDLFGTEDDVDPMLADMSDELELEPEDESEPGVDEDAFARFLEEQQLQEEQENQPTSGETAPVFADTEKDSADLDLGEDALFDDEALSQDDQGERMSNDDLDDLFGEPQAEQAAESLVSDTNNDDEVNLDDANLDDETSAGALNNNTQDQEDAVVSSATAESSATQASTESLSNEPATDNAERDNDINRNTDTAETLADSLFADGAPAAALDESEALASSVTDTSAVDELLADETNVEDDYVSVDQLMAEAEAADGVTAERERKLDLELDDYADVIGQADDVDIDADEGGIGAQLDLARAYIEIDDIDSARDLLNEALEQGNKAQQRDASKLLQRLDKRG</sequence>
<dbReference type="PRINTS" id="PR01217">
    <property type="entry name" value="PRICHEXTENSN"/>
</dbReference>
<keyword evidence="3" id="KW-1133">Transmembrane helix</keyword>
<evidence type="ECO:0000256" key="1">
    <source>
        <dbReference type="SAM" id="Coils"/>
    </source>
</evidence>
<feature type="coiled-coil region" evidence="1">
    <location>
        <begin position="297"/>
        <end position="338"/>
    </location>
</feature>
<dbReference type="Proteomes" id="UP000664882">
    <property type="component" value="Unassembled WGS sequence"/>
</dbReference>
<organism evidence="4 5">
    <name type="scientific">Oceanisphaera pacifica</name>
    <dbReference type="NCBI Taxonomy" id="2818389"/>
    <lineage>
        <taxon>Bacteria</taxon>
        <taxon>Pseudomonadati</taxon>
        <taxon>Pseudomonadota</taxon>
        <taxon>Gammaproteobacteria</taxon>
        <taxon>Aeromonadales</taxon>
        <taxon>Aeromonadaceae</taxon>
        <taxon>Oceanisphaera</taxon>
    </lineage>
</organism>
<feature type="compositionally biased region" description="Basic and acidic residues" evidence="2">
    <location>
        <begin position="599"/>
        <end position="608"/>
    </location>
</feature>
<keyword evidence="1" id="KW-0175">Coiled coil</keyword>
<feature type="region of interest" description="Disordered" evidence="2">
    <location>
        <begin position="59"/>
        <end position="102"/>
    </location>
</feature>
<feature type="compositionally biased region" description="Pro residues" evidence="2">
    <location>
        <begin position="192"/>
        <end position="206"/>
    </location>
</feature>
<evidence type="ECO:0000256" key="2">
    <source>
        <dbReference type="SAM" id="MobiDB-lite"/>
    </source>
</evidence>
<keyword evidence="3" id="KW-0472">Membrane</keyword>
<dbReference type="InterPro" id="IPR020012">
    <property type="entry name" value="LysM_FimV"/>
</dbReference>
<feature type="transmembrane region" description="Helical" evidence="3">
    <location>
        <begin position="371"/>
        <end position="390"/>
    </location>
</feature>
<gene>
    <name evidence="4" type="ORF">J3U76_11600</name>
</gene>
<keyword evidence="3" id="KW-0812">Transmembrane</keyword>